<comment type="similarity">
    <text evidence="1">Belongs to the IS21/IS1162 putative ATP-binding protein family.</text>
</comment>
<protein>
    <submittedName>
        <fullName evidence="5">AAA family ATPase</fullName>
    </submittedName>
</protein>
<evidence type="ECO:0000256" key="2">
    <source>
        <dbReference type="ARBA" id="ARBA00022741"/>
    </source>
</evidence>
<comment type="caution">
    <text evidence="5">The sequence shown here is derived from an EMBL/GenBank/DDBJ whole genome shotgun (WGS) entry which is preliminary data.</text>
</comment>
<dbReference type="GO" id="GO:0005524">
    <property type="term" value="F:ATP binding"/>
    <property type="evidence" value="ECO:0007669"/>
    <property type="project" value="UniProtKB-KW"/>
</dbReference>
<keyword evidence="2" id="KW-0547">Nucleotide-binding</keyword>
<dbReference type="AlphaFoldDB" id="A0A225SRE8"/>
<dbReference type="NCBIfam" id="NF038214">
    <property type="entry name" value="IS21_help_AAA"/>
    <property type="match status" value="1"/>
</dbReference>
<reference evidence="5 6" key="1">
    <citation type="journal article" date="2010" name="Int. J. Syst. Evol. Microbiol.">
        <title>Reclassification of Herbaspirillum putei as a later heterotypic synonym of Herbaspirillum huttiense, with the description of H. huttiense subsp. huttiense subsp. nov. and H. huttiense subsp. putei subsp. nov., comb. nov., and description of Herbaspirillum aquaticum sp. nov.</title>
        <authorList>
            <person name="Dobritsa A.P."/>
            <person name="Reddy M.C."/>
            <person name="Samadpour M."/>
        </authorList>
    </citation>
    <scope>NUCLEOTIDE SEQUENCE [LARGE SCALE GENOMIC DNA]</scope>
    <source>
        <strain evidence="5 6">IEH 4430</strain>
    </source>
</reference>
<dbReference type="PIRSF" id="PIRSF003073">
    <property type="entry name" value="DNAC_TnpB_IstB"/>
    <property type="match status" value="1"/>
</dbReference>
<name>A0A225SRE8_9BURK</name>
<organism evidence="5 6">
    <name type="scientific">Herbaspirillum aquaticum</name>
    <dbReference type="NCBI Taxonomy" id="568783"/>
    <lineage>
        <taxon>Bacteria</taxon>
        <taxon>Pseudomonadati</taxon>
        <taxon>Pseudomonadota</taxon>
        <taxon>Betaproteobacteria</taxon>
        <taxon>Burkholderiales</taxon>
        <taxon>Oxalobacteraceae</taxon>
        <taxon>Herbaspirillum</taxon>
    </lineage>
</organism>
<evidence type="ECO:0000256" key="1">
    <source>
        <dbReference type="ARBA" id="ARBA00008059"/>
    </source>
</evidence>
<dbReference type="EMBL" id="NJGV01000015">
    <property type="protein sequence ID" value="OWY33690.1"/>
    <property type="molecule type" value="Genomic_DNA"/>
</dbReference>
<dbReference type="PANTHER" id="PTHR30050:SF4">
    <property type="entry name" value="ATP-BINDING PROTEIN RV3427C IN INSERTION SEQUENCE-RELATED"/>
    <property type="match status" value="1"/>
</dbReference>
<evidence type="ECO:0000313" key="5">
    <source>
        <dbReference type="EMBL" id="OWY33690.1"/>
    </source>
</evidence>
<evidence type="ECO:0000259" key="4">
    <source>
        <dbReference type="SMART" id="SM00382"/>
    </source>
</evidence>
<accession>A0A225SRE8</accession>
<dbReference type="InterPro" id="IPR047661">
    <property type="entry name" value="IstB"/>
</dbReference>
<dbReference type="PANTHER" id="PTHR30050">
    <property type="entry name" value="CHROMOSOMAL REPLICATION INITIATOR PROTEIN DNAA"/>
    <property type="match status" value="1"/>
</dbReference>
<dbReference type="GO" id="GO:0006260">
    <property type="term" value="P:DNA replication"/>
    <property type="evidence" value="ECO:0007669"/>
    <property type="project" value="TreeGrafter"/>
</dbReference>
<proteinExistence type="inferred from homology"/>
<keyword evidence="3" id="KW-0067">ATP-binding</keyword>
<dbReference type="Proteomes" id="UP000214747">
    <property type="component" value="Unassembled WGS sequence"/>
</dbReference>
<dbReference type="SMART" id="SM00382">
    <property type="entry name" value="AAA"/>
    <property type="match status" value="1"/>
</dbReference>
<keyword evidence="6" id="KW-1185">Reference proteome</keyword>
<dbReference type="InterPro" id="IPR028350">
    <property type="entry name" value="DNAC/IstB-like"/>
</dbReference>
<dbReference type="SUPFAM" id="SSF52540">
    <property type="entry name" value="P-loop containing nucleoside triphosphate hydrolases"/>
    <property type="match status" value="1"/>
</dbReference>
<feature type="domain" description="AAA+ ATPase" evidence="4">
    <location>
        <begin position="130"/>
        <end position="262"/>
    </location>
</feature>
<dbReference type="InterPro" id="IPR003593">
    <property type="entry name" value="AAA+_ATPase"/>
</dbReference>
<sequence length="287" mass="32224">MNKRISLPPSSTATSVDLSTTKLCCKHMERIAMMNNLTIEKLHQLRLPGMAAEFERQITTPTASDLPFEQRMRSIVDHEITVRKSRKLQMLLRRASLPLNASLEDVDYRTPRGLDKSLFLSLGSLDWIRNRHNVVITGPTGTGKSWLACALAHQACRDGLASYFIRVTALVDSMVTARATGSFGNRLEGLNKYDLLVIDDWGIDAFNKRAQNDLLELIVKRLDNRSILFTSQFPMSSWHAAFNDKTIADATMDRVVHSSYVLELNGDSMRSANAPVSKRSGKKTEKQ</sequence>
<dbReference type="InterPro" id="IPR002611">
    <property type="entry name" value="IstB_ATP-bd"/>
</dbReference>
<dbReference type="CDD" id="cd00009">
    <property type="entry name" value="AAA"/>
    <property type="match status" value="1"/>
</dbReference>
<dbReference type="Gene3D" id="3.40.50.300">
    <property type="entry name" value="P-loop containing nucleotide triphosphate hydrolases"/>
    <property type="match status" value="1"/>
</dbReference>
<evidence type="ECO:0000313" key="6">
    <source>
        <dbReference type="Proteomes" id="UP000214747"/>
    </source>
</evidence>
<gene>
    <name evidence="5" type="ORF">CEJ45_15840</name>
</gene>
<dbReference type="Pfam" id="PF01695">
    <property type="entry name" value="IstB_IS21"/>
    <property type="match status" value="1"/>
</dbReference>
<dbReference type="InterPro" id="IPR027417">
    <property type="entry name" value="P-loop_NTPase"/>
</dbReference>
<evidence type="ECO:0000256" key="3">
    <source>
        <dbReference type="ARBA" id="ARBA00022840"/>
    </source>
</evidence>